<feature type="domain" description="Response regulatory" evidence="5">
    <location>
        <begin position="4"/>
        <end position="119"/>
    </location>
</feature>
<evidence type="ECO:0000256" key="2">
    <source>
        <dbReference type="ARBA" id="ARBA00024867"/>
    </source>
</evidence>
<dbReference type="PANTHER" id="PTHR43367:SF1">
    <property type="entry name" value="TWO-COMPONENT RESPONSE REGULATOR-LIKE APRR6-RELATED"/>
    <property type="match status" value="1"/>
</dbReference>
<feature type="coiled-coil region" evidence="4">
    <location>
        <begin position="122"/>
        <end position="149"/>
    </location>
</feature>
<keyword evidence="8" id="KW-1185">Reference proteome</keyword>
<accession>A0A0E3GQK9</accession>
<dbReference type="SMART" id="SM00448">
    <property type="entry name" value="REC"/>
    <property type="match status" value="1"/>
</dbReference>
<dbReference type="AlphaFoldDB" id="A0A0E3GQK9"/>
<evidence type="ECO:0000313" key="7">
    <source>
        <dbReference type="EMBL" id="AKA68751.1"/>
    </source>
</evidence>
<dbReference type="Pfam" id="PF03861">
    <property type="entry name" value="ANTAR"/>
    <property type="match status" value="1"/>
</dbReference>
<evidence type="ECO:0000256" key="3">
    <source>
        <dbReference type="PROSITE-ProRule" id="PRU00169"/>
    </source>
</evidence>
<evidence type="ECO:0000256" key="1">
    <source>
        <dbReference type="ARBA" id="ARBA00018672"/>
    </source>
</evidence>
<dbReference type="InterPro" id="IPR001789">
    <property type="entry name" value="Sig_transdc_resp-reg_receiver"/>
</dbReference>
<feature type="domain" description="ANTAR" evidence="6">
    <location>
        <begin position="125"/>
        <end position="186"/>
    </location>
</feature>
<dbReference type="STRING" id="1548.CSCA_1626"/>
<organism evidence="7 8">
    <name type="scientific">Clostridium scatologenes</name>
    <dbReference type="NCBI Taxonomy" id="1548"/>
    <lineage>
        <taxon>Bacteria</taxon>
        <taxon>Bacillati</taxon>
        <taxon>Bacillota</taxon>
        <taxon>Clostridia</taxon>
        <taxon>Eubacteriales</taxon>
        <taxon>Clostridiaceae</taxon>
        <taxon>Clostridium</taxon>
    </lineage>
</organism>
<dbReference type="PIRSF" id="PIRSF036382">
    <property type="entry name" value="RR_antiterm"/>
    <property type="match status" value="1"/>
</dbReference>
<keyword evidence="3" id="KW-0597">Phosphoprotein</keyword>
<dbReference type="Pfam" id="PF00072">
    <property type="entry name" value="Response_reg"/>
    <property type="match status" value="1"/>
</dbReference>
<dbReference type="RefSeq" id="WP_029159293.1">
    <property type="nucleotide sequence ID" value="NZ_CP009933.1"/>
</dbReference>
<evidence type="ECO:0000313" key="8">
    <source>
        <dbReference type="Proteomes" id="UP000033115"/>
    </source>
</evidence>
<protein>
    <recommendedName>
        <fullName evidence="1">Stage 0 sporulation protein A homolog</fullName>
    </recommendedName>
</protein>
<dbReference type="InterPro" id="IPR005561">
    <property type="entry name" value="ANTAR"/>
</dbReference>
<feature type="modified residue" description="4-aspartylphosphate" evidence="3">
    <location>
        <position position="54"/>
    </location>
</feature>
<dbReference type="PROSITE" id="PS50921">
    <property type="entry name" value="ANTAR"/>
    <property type="match status" value="1"/>
</dbReference>
<dbReference type="GO" id="GO:0003723">
    <property type="term" value="F:RNA binding"/>
    <property type="evidence" value="ECO:0007669"/>
    <property type="project" value="InterPro"/>
</dbReference>
<evidence type="ECO:0000259" key="5">
    <source>
        <dbReference type="PROSITE" id="PS50110"/>
    </source>
</evidence>
<dbReference type="PANTHER" id="PTHR43367">
    <property type="match status" value="1"/>
</dbReference>
<dbReference type="InterPro" id="IPR036388">
    <property type="entry name" value="WH-like_DNA-bd_sf"/>
</dbReference>
<dbReference type="Gene3D" id="3.40.50.2300">
    <property type="match status" value="1"/>
</dbReference>
<keyword evidence="4" id="KW-0175">Coiled coil</keyword>
<dbReference type="Gene3D" id="1.10.10.10">
    <property type="entry name" value="Winged helix-like DNA-binding domain superfamily/Winged helix DNA-binding domain"/>
    <property type="match status" value="1"/>
</dbReference>
<dbReference type="SMART" id="SM01012">
    <property type="entry name" value="ANTAR"/>
    <property type="match status" value="1"/>
</dbReference>
<dbReference type="HOGENOM" id="CLU_000445_65_0_9"/>
<comment type="function">
    <text evidence="2">May play the central regulatory role in sporulation. It may be an element of the effector pathway responsible for the activation of sporulation genes in response to nutritional stress. Spo0A may act in concert with spo0H (a sigma factor) to control the expression of some genes that are critical to the sporulation process.</text>
</comment>
<dbReference type="Proteomes" id="UP000033115">
    <property type="component" value="Chromosome"/>
</dbReference>
<gene>
    <name evidence="7" type="ORF">CSCA_1626</name>
</gene>
<dbReference type="PROSITE" id="PS50110">
    <property type="entry name" value="RESPONSE_REGULATORY"/>
    <property type="match status" value="1"/>
</dbReference>
<dbReference type="KEGG" id="csq:CSCA_1626"/>
<dbReference type="InterPro" id="IPR008327">
    <property type="entry name" value="Sig_transdc_resp-reg_antiterm"/>
</dbReference>
<reference evidence="7 8" key="1">
    <citation type="journal article" date="2015" name="J. Biotechnol.">
        <title>Complete genome sequence of a malodorant-producing acetogen, Clostridium scatologenes ATCC 25775(T).</title>
        <authorList>
            <person name="Zhu Z."/>
            <person name="Guo T."/>
            <person name="Zheng H."/>
            <person name="Song T."/>
            <person name="Ouyang P."/>
            <person name="Xie J."/>
        </authorList>
    </citation>
    <scope>NUCLEOTIDE SEQUENCE [LARGE SCALE GENOMIC DNA]</scope>
    <source>
        <strain evidence="7 8">ATCC 25775</strain>
    </source>
</reference>
<evidence type="ECO:0000259" key="6">
    <source>
        <dbReference type="PROSITE" id="PS50921"/>
    </source>
</evidence>
<sequence length="190" mass="21469">MLKRIVIADDEPITRMDLREMLEEAKYNVVAEASDGFDAVELCRRYLPDLVIMDIKMPILDGLNATKIIQNENLAGGVVLLTAYSGNDFIEKAAKVGAIGYLVKPLDQKSLVPTLEVAISKSREFKKMKKDLEDISKKLEERKTIEKAKGLLIKKENISEEDAYSKIRNLSMNKRCTMKQISEIILSNYA</sequence>
<proteinExistence type="predicted"/>
<name>A0A0E3GQK9_CLOSL</name>
<evidence type="ECO:0000256" key="4">
    <source>
        <dbReference type="SAM" id="Coils"/>
    </source>
</evidence>
<dbReference type="EMBL" id="CP009933">
    <property type="protein sequence ID" value="AKA68751.1"/>
    <property type="molecule type" value="Genomic_DNA"/>
</dbReference>
<dbReference type="GO" id="GO:0000160">
    <property type="term" value="P:phosphorelay signal transduction system"/>
    <property type="evidence" value="ECO:0007669"/>
    <property type="project" value="InterPro"/>
</dbReference>
<dbReference type="InterPro" id="IPR011006">
    <property type="entry name" value="CheY-like_superfamily"/>
</dbReference>
<dbReference type="SUPFAM" id="SSF52172">
    <property type="entry name" value="CheY-like"/>
    <property type="match status" value="1"/>
</dbReference>